<proteinExistence type="predicted"/>
<protein>
    <submittedName>
        <fullName evidence="1">Uncharacterized protein</fullName>
    </submittedName>
</protein>
<sequence length="25" mass="2811">MIVQNQRLTKAKSNIQLPNILESTA</sequence>
<evidence type="ECO:0000313" key="1">
    <source>
        <dbReference type="EMBL" id="VXD14761.1"/>
    </source>
</evidence>
<dbReference type="AlphaFoldDB" id="A0A7Z9DZA0"/>
<accession>A0A7Z9DZA0</accession>
<dbReference type="EMBL" id="CZCU02000102">
    <property type="protein sequence ID" value="VXD14761.1"/>
    <property type="molecule type" value="Genomic_DNA"/>
</dbReference>
<keyword evidence="2" id="KW-1185">Reference proteome</keyword>
<name>A0A7Z9DZA0_9CYAN</name>
<comment type="caution">
    <text evidence="1">The sequence shown here is derived from an EMBL/GenBank/DDBJ whole genome shotgun (WGS) entry which is preliminary data.</text>
</comment>
<gene>
    <name evidence="1" type="ORF">PL8927_30014</name>
</gene>
<organism evidence="1 2">
    <name type="scientific">Planktothrix serta PCC 8927</name>
    <dbReference type="NCBI Taxonomy" id="671068"/>
    <lineage>
        <taxon>Bacteria</taxon>
        <taxon>Bacillati</taxon>
        <taxon>Cyanobacteriota</taxon>
        <taxon>Cyanophyceae</taxon>
        <taxon>Oscillatoriophycideae</taxon>
        <taxon>Oscillatoriales</taxon>
        <taxon>Microcoleaceae</taxon>
        <taxon>Planktothrix</taxon>
    </lineage>
</organism>
<evidence type="ECO:0000313" key="2">
    <source>
        <dbReference type="Proteomes" id="UP000184550"/>
    </source>
</evidence>
<reference evidence="1" key="1">
    <citation type="submission" date="2019-10" db="EMBL/GenBank/DDBJ databases">
        <authorList>
            <consortium name="Genoscope - CEA"/>
            <person name="William W."/>
        </authorList>
    </citation>
    <scope>NUCLEOTIDE SEQUENCE [LARGE SCALE GENOMIC DNA]</scope>
    <source>
        <strain evidence="1">BBR_PRJEB10992</strain>
    </source>
</reference>
<dbReference type="Proteomes" id="UP000184550">
    <property type="component" value="Unassembled WGS sequence"/>
</dbReference>